<feature type="domain" description="HTH tetR-type" evidence="5">
    <location>
        <begin position="20"/>
        <end position="80"/>
    </location>
</feature>
<proteinExistence type="predicted"/>
<feature type="DNA-binding region" description="H-T-H motif" evidence="4">
    <location>
        <begin position="43"/>
        <end position="62"/>
    </location>
</feature>
<protein>
    <submittedName>
        <fullName evidence="6">TetR/AcrR family transcriptional regulator</fullName>
    </submittedName>
</protein>
<dbReference type="Gene3D" id="1.10.357.10">
    <property type="entry name" value="Tetracycline Repressor, domain 2"/>
    <property type="match status" value="1"/>
</dbReference>
<dbReference type="AlphaFoldDB" id="A0A5J5IZ50"/>
<dbReference type="SUPFAM" id="SSF46689">
    <property type="entry name" value="Homeodomain-like"/>
    <property type="match status" value="1"/>
</dbReference>
<keyword evidence="7" id="KW-1185">Reference proteome</keyword>
<evidence type="ECO:0000256" key="2">
    <source>
        <dbReference type="ARBA" id="ARBA00023125"/>
    </source>
</evidence>
<organism evidence="6 7">
    <name type="scientific">Microbacterium rhizomatis</name>
    <dbReference type="NCBI Taxonomy" id="1631477"/>
    <lineage>
        <taxon>Bacteria</taxon>
        <taxon>Bacillati</taxon>
        <taxon>Actinomycetota</taxon>
        <taxon>Actinomycetes</taxon>
        <taxon>Micrococcales</taxon>
        <taxon>Microbacteriaceae</taxon>
        <taxon>Microbacterium</taxon>
    </lineage>
</organism>
<name>A0A5J5IZ50_9MICO</name>
<dbReference type="PRINTS" id="PR00455">
    <property type="entry name" value="HTHTETR"/>
</dbReference>
<keyword evidence="2 4" id="KW-0238">DNA-binding</keyword>
<evidence type="ECO:0000256" key="4">
    <source>
        <dbReference type="PROSITE-ProRule" id="PRU00335"/>
    </source>
</evidence>
<keyword evidence="3" id="KW-0804">Transcription</keyword>
<gene>
    <name evidence="6" type="ORF">F6B43_18905</name>
</gene>
<keyword evidence="1" id="KW-0805">Transcription regulation</keyword>
<evidence type="ECO:0000313" key="7">
    <source>
        <dbReference type="Proteomes" id="UP000325827"/>
    </source>
</evidence>
<dbReference type="GO" id="GO:0003700">
    <property type="term" value="F:DNA-binding transcription factor activity"/>
    <property type="evidence" value="ECO:0007669"/>
    <property type="project" value="TreeGrafter"/>
</dbReference>
<reference evidence="7" key="1">
    <citation type="submission" date="2019-09" db="EMBL/GenBank/DDBJ databases">
        <title>Mumia zhuanghuii sp. nov. isolated from the intestinal contents of plateau pika (Ochotona curzoniae) in the Qinghai-Tibet plateau of China.</title>
        <authorList>
            <person name="Tian Z."/>
        </authorList>
    </citation>
    <scope>NUCLEOTIDE SEQUENCE [LARGE SCALE GENOMIC DNA]</scope>
    <source>
        <strain evidence="7">JCM 30598</strain>
    </source>
</reference>
<dbReference type="InterPro" id="IPR050109">
    <property type="entry name" value="HTH-type_TetR-like_transc_reg"/>
</dbReference>
<evidence type="ECO:0000256" key="3">
    <source>
        <dbReference type="ARBA" id="ARBA00023163"/>
    </source>
</evidence>
<dbReference type="Proteomes" id="UP000325827">
    <property type="component" value="Unassembled WGS sequence"/>
</dbReference>
<dbReference type="EMBL" id="VYSA01000007">
    <property type="protein sequence ID" value="KAA9104747.1"/>
    <property type="molecule type" value="Genomic_DNA"/>
</dbReference>
<evidence type="ECO:0000256" key="1">
    <source>
        <dbReference type="ARBA" id="ARBA00023015"/>
    </source>
</evidence>
<dbReference type="PROSITE" id="PS50977">
    <property type="entry name" value="HTH_TETR_2"/>
    <property type="match status" value="1"/>
</dbReference>
<comment type="caution">
    <text evidence="6">The sequence shown here is derived from an EMBL/GenBank/DDBJ whole genome shotgun (WGS) entry which is preliminary data.</text>
</comment>
<dbReference type="OrthoDB" id="4546168at2"/>
<dbReference type="InterPro" id="IPR009057">
    <property type="entry name" value="Homeodomain-like_sf"/>
</dbReference>
<dbReference type="Pfam" id="PF00440">
    <property type="entry name" value="TetR_N"/>
    <property type="match status" value="1"/>
</dbReference>
<dbReference type="PANTHER" id="PTHR30055:SF234">
    <property type="entry name" value="HTH-TYPE TRANSCRIPTIONAL REGULATOR BETI"/>
    <property type="match status" value="1"/>
</dbReference>
<evidence type="ECO:0000259" key="5">
    <source>
        <dbReference type="PROSITE" id="PS50977"/>
    </source>
</evidence>
<evidence type="ECO:0000313" key="6">
    <source>
        <dbReference type="EMBL" id="KAA9104747.1"/>
    </source>
</evidence>
<sequence length="203" mass="21828">MVSSSPAVPVPTGRRERNKREKLERILAAASELFAEHGVDEVTTQQIADRADIGSGTLFLYARTKAELLLMVQNSHYSDALRRGVAAADAESSPLDAVLAIVGPIVECNRAQIDNGRTYLREMVFGDPTEPHHAEALRIVTDAEAAMARAFLSEPGTTPTQAGTLARTVSAIMFLAMAASVNTELSVEAIIADIRKQTALLTR</sequence>
<accession>A0A5J5IZ50</accession>
<dbReference type="GO" id="GO:0000976">
    <property type="term" value="F:transcription cis-regulatory region binding"/>
    <property type="evidence" value="ECO:0007669"/>
    <property type="project" value="TreeGrafter"/>
</dbReference>
<dbReference type="PANTHER" id="PTHR30055">
    <property type="entry name" value="HTH-TYPE TRANSCRIPTIONAL REGULATOR RUTR"/>
    <property type="match status" value="1"/>
</dbReference>
<dbReference type="RefSeq" id="WP_150450578.1">
    <property type="nucleotide sequence ID" value="NZ_VYSA01000007.1"/>
</dbReference>
<dbReference type="InterPro" id="IPR001647">
    <property type="entry name" value="HTH_TetR"/>
</dbReference>